<organism evidence="1 2">
    <name type="scientific">Plantactinospora mayteni</name>
    <dbReference type="NCBI Taxonomy" id="566021"/>
    <lineage>
        <taxon>Bacteria</taxon>
        <taxon>Bacillati</taxon>
        <taxon>Actinomycetota</taxon>
        <taxon>Actinomycetes</taxon>
        <taxon>Micromonosporales</taxon>
        <taxon>Micromonosporaceae</taxon>
        <taxon>Plantactinospora</taxon>
    </lineage>
</organism>
<dbReference type="InterPro" id="IPR051604">
    <property type="entry name" value="Ergot_Alk_Oxidoreductase"/>
</dbReference>
<evidence type="ECO:0000313" key="2">
    <source>
        <dbReference type="Proteomes" id="UP000621500"/>
    </source>
</evidence>
<keyword evidence="2" id="KW-1185">Reference proteome</keyword>
<sequence>MGFTALTEPGHHGQTYPLTGPEALTLAAQVEQIGAVIDRKLVFEELTVEQARVELARHVPDMVVDYFLEVRVRVRRDVLDTVEDITGRPARTFRQWAEENADAFR</sequence>
<reference evidence="1 2" key="1">
    <citation type="submission" date="2021-01" db="EMBL/GenBank/DDBJ databases">
        <title>Whole genome shotgun sequence of Plantactinospora mayteni NBRC 109088.</title>
        <authorList>
            <person name="Komaki H."/>
            <person name="Tamura T."/>
        </authorList>
    </citation>
    <scope>NUCLEOTIDE SEQUENCE [LARGE SCALE GENOMIC DNA]</scope>
    <source>
        <strain evidence="1 2">NBRC 109088</strain>
    </source>
</reference>
<dbReference type="PANTHER" id="PTHR43162:SF1">
    <property type="entry name" value="PRESTALK A DIFFERENTIATION PROTEIN A"/>
    <property type="match status" value="1"/>
</dbReference>
<dbReference type="PANTHER" id="PTHR43162">
    <property type="match status" value="1"/>
</dbReference>
<comment type="caution">
    <text evidence="1">The sequence shown here is derived from an EMBL/GenBank/DDBJ whole genome shotgun (WGS) entry which is preliminary data.</text>
</comment>
<dbReference type="Gene3D" id="3.40.50.720">
    <property type="entry name" value="NAD(P)-binding Rossmann-like Domain"/>
    <property type="match status" value="1"/>
</dbReference>
<protein>
    <submittedName>
        <fullName evidence="1">Uncharacterized protein</fullName>
    </submittedName>
</protein>
<name>A0ABQ4F1K5_9ACTN</name>
<dbReference type="RefSeq" id="WP_203862088.1">
    <property type="nucleotide sequence ID" value="NZ_BAAAZQ010000030.1"/>
</dbReference>
<proteinExistence type="predicted"/>
<evidence type="ECO:0000313" key="1">
    <source>
        <dbReference type="EMBL" id="GIH00801.1"/>
    </source>
</evidence>
<dbReference type="InterPro" id="IPR036291">
    <property type="entry name" value="NAD(P)-bd_dom_sf"/>
</dbReference>
<dbReference type="Proteomes" id="UP000621500">
    <property type="component" value="Unassembled WGS sequence"/>
</dbReference>
<dbReference type="SUPFAM" id="SSF51735">
    <property type="entry name" value="NAD(P)-binding Rossmann-fold domains"/>
    <property type="match status" value="1"/>
</dbReference>
<dbReference type="EMBL" id="BONX01000057">
    <property type="protein sequence ID" value="GIH00801.1"/>
    <property type="molecule type" value="Genomic_DNA"/>
</dbReference>
<accession>A0ABQ4F1K5</accession>
<gene>
    <name evidence="1" type="ORF">Pma05_73730</name>
</gene>